<dbReference type="RefSeq" id="WP_211946572.1">
    <property type="nucleotide sequence ID" value="NZ_CAJPUY010000004.1"/>
</dbReference>
<protein>
    <recommendedName>
        <fullName evidence="2">Surface-adhesin protein E-like domain-containing protein</fullName>
    </recommendedName>
</protein>
<organism evidence="3 4">
    <name type="scientific">Cupriavidus yeoncheonensis</name>
    <dbReference type="NCBI Taxonomy" id="1462994"/>
    <lineage>
        <taxon>Bacteria</taxon>
        <taxon>Pseudomonadati</taxon>
        <taxon>Pseudomonadota</taxon>
        <taxon>Betaproteobacteria</taxon>
        <taxon>Burkholderiales</taxon>
        <taxon>Burkholderiaceae</taxon>
        <taxon>Cupriavidus</taxon>
    </lineage>
</organism>
<comment type="caution">
    <text evidence="3">The sequence shown here is derived from an EMBL/GenBank/DDBJ whole genome shotgun (WGS) entry which is preliminary data.</text>
</comment>
<dbReference type="Pfam" id="PF16747">
    <property type="entry name" value="Adhesin_E"/>
    <property type="match status" value="1"/>
</dbReference>
<dbReference type="EMBL" id="CAJPUY010000004">
    <property type="protein sequence ID" value="CAG2134901.1"/>
    <property type="molecule type" value="Genomic_DNA"/>
</dbReference>
<proteinExistence type="predicted"/>
<gene>
    <name evidence="3" type="ORF">LMG31506_01458</name>
</gene>
<name>A0A916IRY3_9BURK</name>
<keyword evidence="4" id="KW-1185">Reference proteome</keyword>
<feature type="chain" id="PRO_5037087705" description="Surface-adhesin protein E-like domain-containing protein" evidence="1">
    <location>
        <begin position="24"/>
        <end position="183"/>
    </location>
</feature>
<evidence type="ECO:0000313" key="4">
    <source>
        <dbReference type="Proteomes" id="UP000672934"/>
    </source>
</evidence>
<accession>A0A916IRY3</accession>
<evidence type="ECO:0000259" key="2">
    <source>
        <dbReference type="Pfam" id="PF16747"/>
    </source>
</evidence>
<evidence type="ECO:0000256" key="1">
    <source>
        <dbReference type="SAM" id="SignalP"/>
    </source>
</evidence>
<dbReference type="Proteomes" id="UP000672934">
    <property type="component" value="Unassembled WGS sequence"/>
</dbReference>
<feature type="signal peptide" evidence="1">
    <location>
        <begin position="1"/>
        <end position="23"/>
    </location>
</feature>
<reference evidence="3" key="1">
    <citation type="submission" date="2021-03" db="EMBL/GenBank/DDBJ databases">
        <authorList>
            <person name="Peeters C."/>
        </authorList>
    </citation>
    <scope>NUCLEOTIDE SEQUENCE</scope>
    <source>
        <strain evidence="3">LMG 31506</strain>
    </source>
</reference>
<sequence>MFFRVFRSAALLLGCALGMAAHAQAGAGYDSRPAAAAGLYQCQQPSGDTVFRSTPREGCTVVAAPEGAAPDPQRWLALMGANGVISYFDQAAVKRAGPEVGVVVMRNAPSGVIRTTNGEPIRSSLKRMVLNCASSMVAVVEQTLYSKRFARGEALYTIRSQSSRFQPAASGSVASELMRRLCH</sequence>
<dbReference type="AlphaFoldDB" id="A0A916IRY3"/>
<keyword evidence="1" id="KW-0732">Signal</keyword>
<dbReference type="InterPro" id="IPR031939">
    <property type="entry name" value="Adhesin_E-like"/>
</dbReference>
<evidence type="ECO:0000313" key="3">
    <source>
        <dbReference type="EMBL" id="CAG2134901.1"/>
    </source>
</evidence>
<feature type="domain" description="Surface-adhesin protein E-like" evidence="2">
    <location>
        <begin position="75"/>
        <end position="183"/>
    </location>
</feature>